<dbReference type="InterPro" id="IPR013078">
    <property type="entry name" value="His_Pase_superF_clade-1"/>
</dbReference>
<evidence type="ECO:0000313" key="4">
    <source>
        <dbReference type="Proteomes" id="UP001286456"/>
    </source>
</evidence>
<feature type="binding site" evidence="2">
    <location>
        <begin position="7"/>
        <end position="14"/>
    </location>
    <ligand>
        <name>substrate</name>
    </ligand>
</feature>
<dbReference type="GO" id="GO:0004331">
    <property type="term" value="F:fructose-2,6-bisphosphate 2-phosphatase activity"/>
    <property type="evidence" value="ECO:0007669"/>
    <property type="project" value="TreeGrafter"/>
</dbReference>
<proteinExistence type="predicted"/>
<dbReference type="GO" id="GO:0005829">
    <property type="term" value="C:cytosol"/>
    <property type="evidence" value="ECO:0007669"/>
    <property type="project" value="TreeGrafter"/>
</dbReference>
<name>A0AAE0M5T6_9PEZI</name>
<accession>A0AAE0M5T6</accession>
<dbReference type="AlphaFoldDB" id="A0AAE0M5T6"/>
<dbReference type="InterPro" id="IPR001345">
    <property type="entry name" value="PG/BPGM_mutase_AS"/>
</dbReference>
<dbReference type="GO" id="GO:0043456">
    <property type="term" value="P:regulation of pentose-phosphate shunt"/>
    <property type="evidence" value="ECO:0007669"/>
    <property type="project" value="TreeGrafter"/>
</dbReference>
<dbReference type="InterPro" id="IPR051695">
    <property type="entry name" value="Phosphoglycerate_Mutase"/>
</dbReference>
<gene>
    <name evidence="3" type="ORF">B0T19DRAFT_429841</name>
</gene>
<sequence>MRVFLIRHGETVDNVAGLYAGVRDSRLTAHGVLQAQRLAAHLTTRVSTIGPIRHIFSSDLQRAAHTAQAIIDAQTPRDILVGRPRLRLVKATDLRERDFRSAEGKRFGTPRGDAESHAEMHVRADRFIRNHLGPLLCDVSTDSEASIVVVAHGLILNSVLRALLMRFAPDELVRLTRSGPGQSPYIAAWGNTGYVEAIVKAVLPVPTGGLALPPAAVATEDIQRKPVVSLVVKRVNHLEHLDGLKKTRGGIGSARFDRRQTSMDSFLRPVARTPKPEVRKDS</sequence>
<dbReference type="InterPro" id="IPR029033">
    <property type="entry name" value="His_PPase_superfam"/>
</dbReference>
<evidence type="ECO:0000313" key="3">
    <source>
        <dbReference type="EMBL" id="KAK3320536.1"/>
    </source>
</evidence>
<dbReference type="PANTHER" id="PTHR46517:SF1">
    <property type="entry name" value="FRUCTOSE-2,6-BISPHOSPHATASE TIGAR"/>
    <property type="match status" value="1"/>
</dbReference>
<evidence type="ECO:0000256" key="2">
    <source>
        <dbReference type="PIRSR" id="PIRSR613078-2"/>
    </source>
</evidence>
<dbReference type="PANTHER" id="PTHR46517">
    <property type="entry name" value="FRUCTOSE-2,6-BISPHOSPHATASE TIGAR"/>
    <property type="match status" value="1"/>
</dbReference>
<organism evidence="3 4">
    <name type="scientific">Cercophora scortea</name>
    <dbReference type="NCBI Taxonomy" id="314031"/>
    <lineage>
        <taxon>Eukaryota</taxon>
        <taxon>Fungi</taxon>
        <taxon>Dikarya</taxon>
        <taxon>Ascomycota</taxon>
        <taxon>Pezizomycotina</taxon>
        <taxon>Sordariomycetes</taxon>
        <taxon>Sordariomycetidae</taxon>
        <taxon>Sordariales</taxon>
        <taxon>Lasiosphaeriaceae</taxon>
        <taxon>Cercophora</taxon>
    </lineage>
</organism>
<evidence type="ECO:0000256" key="1">
    <source>
        <dbReference type="ARBA" id="ARBA00022801"/>
    </source>
</evidence>
<dbReference type="CDD" id="cd07067">
    <property type="entry name" value="HP_PGM_like"/>
    <property type="match status" value="1"/>
</dbReference>
<dbReference type="SUPFAM" id="SSF53254">
    <property type="entry name" value="Phosphoglycerate mutase-like"/>
    <property type="match status" value="1"/>
</dbReference>
<reference evidence="3" key="1">
    <citation type="journal article" date="2023" name="Mol. Phylogenet. Evol.">
        <title>Genome-scale phylogeny and comparative genomics of the fungal order Sordariales.</title>
        <authorList>
            <person name="Hensen N."/>
            <person name="Bonometti L."/>
            <person name="Westerberg I."/>
            <person name="Brannstrom I.O."/>
            <person name="Guillou S."/>
            <person name="Cros-Aarteil S."/>
            <person name="Calhoun S."/>
            <person name="Haridas S."/>
            <person name="Kuo A."/>
            <person name="Mondo S."/>
            <person name="Pangilinan J."/>
            <person name="Riley R."/>
            <person name="LaButti K."/>
            <person name="Andreopoulos B."/>
            <person name="Lipzen A."/>
            <person name="Chen C."/>
            <person name="Yan M."/>
            <person name="Daum C."/>
            <person name="Ng V."/>
            <person name="Clum A."/>
            <person name="Steindorff A."/>
            <person name="Ohm R.A."/>
            <person name="Martin F."/>
            <person name="Silar P."/>
            <person name="Natvig D.O."/>
            <person name="Lalanne C."/>
            <person name="Gautier V."/>
            <person name="Ament-Velasquez S.L."/>
            <person name="Kruys A."/>
            <person name="Hutchinson M.I."/>
            <person name="Powell A.J."/>
            <person name="Barry K."/>
            <person name="Miller A.N."/>
            <person name="Grigoriev I.V."/>
            <person name="Debuchy R."/>
            <person name="Gladieux P."/>
            <person name="Hiltunen Thoren M."/>
            <person name="Johannesson H."/>
        </authorList>
    </citation>
    <scope>NUCLEOTIDE SEQUENCE</scope>
    <source>
        <strain evidence="3">SMH4131-1</strain>
    </source>
</reference>
<dbReference type="Pfam" id="PF00300">
    <property type="entry name" value="His_Phos_1"/>
    <property type="match status" value="1"/>
</dbReference>
<comment type="caution">
    <text evidence="3">The sequence shown here is derived from an EMBL/GenBank/DDBJ whole genome shotgun (WGS) entry which is preliminary data.</text>
</comment>
<dbReference type="GO" id="GO:0045820">
    <property type="term" value="P:negative regulation of glycolytic process"/>
    <property type="evidence" value="ECO:0007669"/>
    <property type="project" value="TreeGrafter"/>
</dbReference>
<dbReference type="EMBL" id="JAUEPO010000005">
    <property type="protein sequence ID" value="KAK3320536.1"/>
    <property type="molecule type" value="Genomic_DNA"/>
</dbReference>
<keyword evidence="4" id="KW-1185">Reference proteome</keyword>
<protein>
    <submittedName>
        <fullName evidence="3">Histidine phosphatase superfamily</fullName>
    </submittedName>
</protein>
<dbReference type="Gene3D" id="3.40.50.1240">
    <property type="entry name" value="Phosphoglycerate mutase-like"/>
    <property type="match status" value="1"/>
</dbReference>
<reference evidence="3" key="2">
    <citation type="submission" date="2023-06" db="EMBL/GenBank/DDBJ databases">
        <authorList>
            <consortium name="Lawrence Berkeley National Laboratory"/>
            <person name="Haridas S."/>
            <person name="Hensen N."/>
            <person name="Bonometti L."/>
            <person name="Westerberg I."/>
            <person name="Brannstrom I.O."/>
            <person name="Guillou S."/>
            <person name="Cros-Aarteil S."/>
            <person name="Calhoun S."/>
            <person name="Kuo A."/>
            <person name="Mondo S."/>
            <person name="Pangilinan J."/>
            <person name="Riley R."/>
            <person name="Labutti K."/>
            <person name="Andreopoulos B."/>
            <person name="Lipzen A."/>
            <person name="Chen C."/>
            <person name="Yanf M."/>
            <person name="Daum C."/>
            <person name="Ng V."/>
            <person name="Clum A."/>
            <person name="Steindorff A."/>
            <person name="Ohm R."/>
            <person name="Martin F."/>
            <person name="Silar P."/>
            <person name="Natvig D."/>
            <person name="Lalanne C."/>
            <person name="Gautier V."/>
            <person name="Ament-Velasquez S.L."/>
            <person name="Kruys A."/>
            <person name="Hutchinson M.I."/>
            <person name="Powell A.J."/>
            <person name="Barry K."/>
            <person name="Miller A.N."/>
            <person name="Grigoriev I.V."/>
            <person name="Debuchy R."/>
            <person name="Gladieux P."/>
            <person name="Thoren M.H."/>
            <person name="Johannesson H."/>
        </authorList>
    </citation>
    <scope>NUCLEOTIDE SEQUENCE</scope>
    <source>
        <strain evidence="3">SMH4131-1</strain>
    </source>
</reference>
<dbReference type="SMART" id="SM00855">
    <property type="entry name" value="PGAM"/>
    <property type="match status" value="1"/>
</dbReference>
<dbReference type="PROSITE" id="PS00175">
    <property type="entry name" value="PG_MUTASE"/>
    <property type="match status" value="1"/>
</dbReference>
<keyword evidence="1" id="KW-0378">Hydrolase</keyword>
<feature type="binding site" evidence="2">
    <location>
        <position position="62"/>
    </location>
    <ligand>
        <name>substrate</name>
    </ligand>
</feature>
<dbReference type="Proteomes" id="UP001286456">
    <property type="component" value="Unassembled WGS sequence"/>
</dbReference>